<evidence type="ECO:0000313" key="1">
    <source>
        <dbReference type="EMBL" id="EAZ88547.1"/>
    </source>
</evidence>
<protein>
    <submittedName>
        <fullName evidence="1">Uncharacterized protein</fullName>
    </submittedName>
</protein>
<keyword evidence="2" id="KW-1185">Reference proteome</keyword>
<dbReference type="AlphaFoldDB" id="A3IYA1"/>
<gene>
    <name evidence="1" type="ORF">CY0110_02677</name>
</gene>
<name>A3IYA1_9CHRO</name>
<sequence>MWGKKKTIVEKLEEGEIISTFNNRDYWLSWAGEEKGS</sequence>
<comment type="caution">
    <text evidence="1">The sequence shown here is derived from an EMBL/GenBank/DDBJ whole genome shotgun (WGS) entry which is preliminary data.</text>
</comment>
<proteinExistence type="predicted"/>
<reference evidence="1 2" key="1">
    <citation type="submission" date="2007-03" db="EMBL/GenBank/DDBJ databases">
        <authorList>
            <person name="Stal L."/>
            <person name="Ferriera S."/>
            <person name="Johnson J."/>
            <person name="Kravitz S."/>
            <person name="Beeson K."/>
            <person name="Sutton G."/>
            <person name="Rogers Y.-H."/>
            <person name="Friedman R."/>
            <person name="Frazier M."/>
            <person name="Venter J.C."/>
        </authorList>
    </citation>
    <scope>NUCLEOTIDE SEQUENCE [LARGE SCALE GENOMIC DNA]</scope>
    <source>
        <strain evidence="1 2">CCY0110</strain>
    </source>
</reference>
<evidence type="ECO:0000313" key="2">
    <source>
        <dbReference type="Proteomes" id="UP000003781"/>
    </source>
</evidence>
<accession>A3IYA1</accession>
<dbReference type="EMBL" id="AAXW01000077">
    <property type="protein sequence ID" value="EAZ88547.1"/>
    <property type="molecule type" value="Genomic_DNA"/>
</dbReference>
<dbReference type="Proteomes" id="UP000003781">
    <property type="component" value="Unassembled WGS sequence"/>
</dbReference>
<organism evidence="1 2">
    <name type="scientific">Crocosphaera chwakensis CCY0110</name>
    <dbReference type="NCBI Taxonomy" id="391612"/>
    <lineage>
        <taxon>Bacteria</taxon>
        <taxon>Bacillati</taxon>
        <taxon>Cyanobacteriota</taxon>
        <taxon>Cyanophyceae</taxon>
        <taxon>Oscillatoriophycideae</taxon>
        <taxon>Chroococcales</taxon>
        <taxon>Aphanothecaceae</taxon>
        <taxon>Crocosphaera</taxon>
        <taxon>Crocosphaera chwakensis</taxon>
    </lineage>
</organism>